<proteinExistence type="predicted"/>
<sequence length="120" mass="13488">MIRVEGVANRRSPPNQNYLTITTVDRLTLFIKSARKGTYRRSRRSFCLRGPRTMQGHSSREAKDPGKIIRVRGSSWGTICTTLPRWLNVALTLRVQQGLSLKPPSSNGPMGPTSWAIRLP</sequence>
<evidence type="ECO:0000313" key="2">
    <source>
        <dbReference type="Proteomes" id="UP000237000"/>
    </source>
</evidence>
<gene>
    <name evidence="1" type="ORF">TorRG33x02_264170</name>
</gene>
<name>A0A2P5D2X3_TREOI</name>
<dbReference type="Proteomes" id="UP000237000">
    <property type="component" value="Unassembled WGS sequence"/>
</dbReference>
<reference evidence="2" key="1">
    <citation type="submission" date="2016-06" db="EMBL/GenBank/DDBJ databases">
        <title>Parallel loss of symbiosis genes in relatives of nitrogen-fixing non-legume Parasponia.</title>
        <authorList>
            <person name="Van Velzen R."/>
            <person name="Holmer R."/>
            <person name="Bu F."/>
            <person name="Rutten L."/>
            <person name="Van Zeijl A."/>
            <person name="Liu W."/>
            <person name="Santuari L."/>
            <person name="Cao Q."/>
            <person name="Sharma T."/>
            <person name="Shen D."/>
            <person name="Roswanjaya Y."/>
            <person name="Wardhani T."/>
            <person name="Kalhor M.S."/>
            <person name="Jansen J."/>
            <person name="Van den Hoogen J."/>
            <person name="Gungor B."/>
            <person name="Hartog M."/>
            <person name="Hontelez J."/>
            <person name="Verver J."/>
            <person name="Yang W.-C."/>
            <person name="Schijlen E."/>
            <person name="Repin R."/>
            <person name="Schilthuizen M."/>
            <person name="Schranz E."/>
            <person name="Heidstra R."/>
            <person name="Miyata K."/>
            <person name="Fedorova E."/>
            <person name="Kohlen W."/>
            <person name="Bisseling T."/>
            <person name="Smit S."/>
            <person name="Geurts R."/>
        </authorList>
    </citation>
    <scope>NUCLEOTIDE SEQUENCE [LARGE SCALE GENOMIC DNA]</scope>
    <source>
        <strain evidence="2">cv. RG33-2</strain>
    </source>
</reference>
<evidence type="ECO:0000313" key="1">
    <source>
        <dbReference type="EMBL" id="PON67628.1"/>
    </source>
</evidence>
<organism evidence="1 2">
    <name type="scientific">Trema orientale</name>
    <name type="common">Charcoal tree</name>
    <name type="synonym">Celtis orientalis</name>
    <dbReference type="NCBI Taxonomy" id="63057"/>
    <lineage>
        <taxon>Eukaryota</taxon>
        <taxon>Viridiplantae</taxon>
        <taxon>Streptophyta</taxon>
        <taxon>Embryophyta</taxon>
        <taxon>Tracheophyta</taxon>
        <taxon>Spermatophyta</taxon>
        <taxon>Magnoliopsida</taxon>
        <taxon>eudicotyledons</taxon>
        <taxon>Gunneridae</taxon>
        <taxon>Pentapetalae</taxon>
        <taxon>rosids</taxon>
        <taxon>fabids</taxon>
        <taxon>Rosales</taxon>
        <taxon>Cannabaceae</taxon>
        <taxon>Trema</taxon>
    </lineage>
</organism>
<protein>
    <submittedName>
        <fullName evidence="1">Uncharacterized protein</fullName>
    </submittedName>
</protein>
<accession>A0A2P5D2X3</accession>
<comment type="caution">
    <text evidence="1">The sequence shown here is derived from an EMBL/GenBank/DDBJ whole genome shotgun (WGS) entry which is preliminary data.</text>
</comment>
<dbReference type="EMBL" id="JXTC01000302">
    <property type="protein sequence ID" value="PON67628.1"/>
    <property type="molecule type" value="Genomic_DNA"/>
</dbReference>
<dbReference type="InParanoid" id="A0A2P5D2X3"/>
<keyword evidence="2" id="KW-1185">Reference proteome</keyword>
<dbReference type="AlphaFoldDB" id="A0A2P5D2X3"/>